<accession>A0ABY2GSI2</accession>
<reference evidence="2 3" key="1">
    <citation type="submission" date="2018-01" db="EMBL/GenBank/DDBJ databases">
        <title>Genome characterization of the sugarcane-associated fungus Trichoderma ghanense CCMA-1212 and their application in lignocelulose bioconversion.</title>
        <authorList>
            <person name="Steindorff A.S."/>
            <person name="Mendes T.D."/>
            <person name="Vilela E.S.D."/>
            <person name="Rodrigues D.S."/>
            <person name="Formighieri E.F."/>
            <person name="Melo I.S."/>
            <person name="Favaro L.C.L."/>
        </authorList>
    </citation>
    <scope>NUCLEOTIDE SEQUENCE [LARGE SCALE GENOMIC DNA]</scope>
    <source>
        <strain evidence="2 3">CCMA-1212</strain>
    </source>
</reference>
<proteinExistence type="predicted"/>
<dbReference type="GeneID" id="300581377"/>
<protein>
    <submittedName>
        <fullName evidence="2">Uncharacterized protein</fullName>
    </submittedName>
</protein>
<organism evidence="2 3">
    <name type="scientific">Trichoderma ghanense</name>
    <dbReference type="NCBI Taxonomy" id="65468"/>
    <lineage>
        <taxon>Eukaryota</taxon>
        <taxon>Fungi</taxon>
        <taxon>Dikarya</taxon>
        <taxon>Ascomycota</taxon>
        <taxon>Pezizomycotina</taxon>
        <taxon>Sordariomycetes</taxon>
        <taxon>Hypocreomycetidae</taxon>
        <taxon>Hypocreales</taxon>
        <taxon>Hypocreaceae</taxon>
        <taxon>Trichoderma</taxon>
    </lineage>
</organism>
<evidence type="ECO:0000313" key="2">
    <source>
        <dbReference type="EMBL" id="TFA98423.1"/>
    </source>
</evidence>
<comment type="caution">
    <text evidence="2">The sequence shown here is derived from an EMBL/GenBank/DDBJ whole genome shotgun (WGS) entry which is preliminary data.</text>
</comment>
<dbReference type="Proteomes" id="UP001642720">
    <property type="component" value="Unassembled WGS sequence"/>
</dbReference>
<evidence type="ECO:0000256" key="1">
    <source>
        <dbReference type="SAM" id="MobiDB-lite"/>
    </source>
</evidence>
<name>A0ABY2GSI2_9HYPO</name>
<sequence>MLPRIGRDRQPNVTHHNSSSLPLPLMSCTLLLEPTTFCSLLCIFPTLQMSSSSSPLVSPRRSHPQAFLNNLHRPSLMRLGPLFMLLCSSPLAS</sequence>
<keyword evidence="3" id="KW-1185">Reference proteome</keyword>
<dbReference type="RefSeq" id="XP_073554625.1">
    <property type="nucleotide sequence ID" value="XM_073706927.1"/>
</dbReference>
<feature type="compositionally biased region" description="Basic and acidic residues" evidence="1">
    <location>
        <begin position="1"/>
        <end position="10"/>
    </location>
</feature>
<gene>
    <name evidence="2" type="ORF">CCMA1212_009863</name>
</gene>
<feature type="region of interest" description="Disordered" evidence="1">
    <location>
        <begin position="1"/>
        <end position="22"/>
    </location>
</feature>
<dbReference type="EMBL" id="PPTA01000020">
    <property type="protein sequence ID" value="TFA98423.1"/>
    <property type="molecule type" value="Genomic_DNA"/>
</dbReference>
<evidence type="ECO:0000313" key="3">
    <source>
        <dbReference type="Proteomes" id="UP001642720"/>
    </source>
</evidence>